<dbReference type="GO" id="GO:0020037">
    <property type="term" value="F:heme binding"/>
    <property type="evidence" value="ECO:0007669"/>
    <property type="project" value="InterPro"/>
</dbReference>
<comment type="similarity">
    <text evidence="2 9">Belongs to the cytochrome P450 family.</text>
</comment>
<comment type="cofactor">
    <cofactor evidence="1 8">
        <name>heme</name>
        <dbReference type="ChEBI" id="CHEBI:30413"/>
    </cofactor>
</comment>
<evidence type="ECO:0000256" key="3">
    <source>
        <dbReference type="ARBA" id="ARBA00022617"/>
    </source>
</evidence>
<protein>
    <submittedName>
        <fullName evidence="11">Cytochrome P450</fullName>
    </submittedName>
</protein>
<dbReference type="SUPFAM" id="SSF48264">
    <property type="entry name" value="Cytochrome P450"/>
    <property type="match status" value="1"/>
</dbReference>
<keyword evidence="3 8" id="KW-0349">Heme</keyword>
<keyword evidence="7 9" id="KW-0503">Monooxygenase</keyword>
<dbReference type="AlphaFoldDB" id="A0A7C8IHS9"/>
<dbReference type="Proteomes" id="UP000481861">
    <property type="component" value="Unassembled WGS sequence"/>
</dbReference>
<name>A0A7C8IHS9_9PLEO</name>
<feature type="binding site" description="axial binding residue" evidence="8">
    <location>
        <position position="456"/>
    </location>
    <ligand>
        <name>heme</name>
        <dbReference type="ChEBI" id="CHEBI:30413"/>
    </ligand>
    <ligandPart>
        <name>Fe</name>
        <dbReference type="ChEBI" id="CHEBI:18248"/>
    </ligandPart>
</feature>
<evidence type="ECO:0000256" key="7">
    <source>
        <dbReference type="ARBA" id="ARBA00023033"/>
    </source>
</evidence>
<evidence type="ECO:0000256" key="2">
    <source>
        <dbReference type="ARBA" id="ARBA00010617"/>
    </source>
</evidence>
<evidence type="ECO:0000256" key="6">
    <source>
        <dbReference type="ARBA" id="ARBA00023004"/>
    </source>
</evidence>
<dbReference type="InterPro" id="IPR001128">
    <property type="entry name" value="Cyt_P450"/>
</dbReference>
<keyword evidence="10" id="KW-0812">Transmembrane</keyword>
<organism evidence="11 12">
    <name type="scientific">Massariosphaeria phaeospora</name>
    <dbReference type="NCBI Taxonomy" id="100035"/>
    <lineage>
        <taxon>Eukaryota</taxon>
        <taxon>Fungi</taxon>
        <taxon>Dikarya</taxon>
        <taxon>Ascomycota</taxon>
        <taxon>Pezizomycotina</taxon>
        <taxon>Dothideomycetes</taxon>
        <taxon>Pleosporomycetidae</taxon>
        <taxon>Pleosporales</taxon>
        <taxon>Pleosporales incertae sedis</taxon>
        <taxon>Massariosphaeria</taxon>
    </lineage>
</organism>
<evidence type="ECO:0000313" key="12">
    <source>
        <dbReference type="Proteomes" id="UP000481861"/>
    </source>
</evidence>
<accession>A0A7C8IHS9</accession>
<dbReference type="GO" id="GO:0004497">
    <property type="term" value="F:monooxygenase activity"/>
    <property type="evidence" value="ECO:0007669"/>
    <property type="project" value="UniProtKB-KW"/>
</dbReference>
<keyword evidence="12" id="KW-1185">Reference proteome</keyword>
<dbReference type="PANTHER" id="PTHR24305">
    <property type="entry name" value="CYTOCHROME P450"/>
    <property type="match status" value="1"/>
</dbReference>
<evidence type="ECO:0000256" key="8">
    <source>
        <dbReference type="PIRSR" id="PIRSR602401-1"/>
    </source>
</evidence>
<dbReference type="PROSITE" id="PS00086">
    <property type="entry name" value="CYTOCHROME_P450"/>
    <property type="match status" value="1"/>
</dbReference>
<gene>
    <name evidence="11" type="ORF">BDV95DRAFT_234507</name>
</gene>
<evidence type="ECO:0000256" key="9">
    <source>
        <dbReference type="RuleBase" id="RU000461"/>
    </source>
</evidence>
<evidence type="ECO:0000256" key="1">
    <source>
        <dbReference type="ARBA" id="ARBA00001971"/>
    </source>
</evidence>
<evidence type="ECO:0000256" key="10">
    <source>
        <dbReference type="SAM" id="Phobius"/>
    </source>
</evidence>
<dbReference type="GO" id="GO:0016705">
    <property type="term" value="F:oxidoreductase activity, acting on paired donors, with incorporation or reduction of molecular oxygen"/>
    <property type="evidence" value="ECO:0007669"/>
    <property type="project" value="InterPro"/>
</dbReference>
<dbReference type="Gene3D" id="1.10.630.10">
    <property type="entry name" value="Cytochrome P450"/>
    <property type="match status" value="1"/>
</dbReference>
<proteinExistence type="inferred from homology"/>
<dbReference type="InterPro" id="IPR036396">
    <property type="entry name" value="Cyt_P450_sf"/>
</dbReference>
<dbReference type="CDD" id="cd11058">
    <property type="entry name" value="CYP60B-like"/>
    <property type="match status" value="1"/>
</dbReference>
<keyword evidence="5 9" id="KW-0560">Oxidoreductase</keyword>
<dbReference type="PANTHER" id="PTHR24305:SF29">
    <property type="entry name" value="BENZOATE-PARA-HYDROXYLASE"/>
    <property type="match status" value="1"/>
</dbReference>
<sequence length="513" mass="57988">MSYLTLLEVGWKLVSTGFSLVVLYILSTTIYNLTLHPLSHFPGPLLWRSTRIPYMRSMWSGASHTNHHRLHQRYGPVVRIAPNELSFADTAAWHDIFANRGGREALPKSAVWHGAQSGHADSLLNCLSRDGHAHMRRKMEPGFTERAVAGQEAILQGYAGLLVNRLREVLMAGKGDGERKEAVVDVAKWLTFVSLDIIGDLAFGEGFQCLQRSEMNEWMELLFSGVKAQVLIATLRYYMWAAWALEHMLPRSLKEGAERHWKIVAEKVDKRLQQATPRPDFIELWQKDGKGRDGLTRGEIDSNAFVMSFAGTETVATTLTGVMHQLVRSRREFALLKEEVRTRFEKEDEMSLQELKGLPYLNAVIWEGFRTRYALPNGTTRITPPEGSIICGKRIPGNTYVSLCAQALFLDPTRFHDPDHFHPERWLPEAIKDPGSPFYDDDRNAVQPFSVGPRSCIGRPLALAEARLILARLIWAFDVEAADTKAGALVWEEQPLFGLIDKQSFEVNLVARE</sequence>
<dbReference type="InterPro" id="IPR050121">
    <property type="entry name" value="Cytochrome_P450_monoxygenase"/>
</dbReference>
<dbReference type="Pfam" id="PF00067">
    <property type="entry name" value="p450"/>
    <property type="match status" value="1"/>
</dbReference>
<keyword evidence="10" id="KW-1133">Transmembrane helix</keyword>
<evidence type="ECO:0000256" key="4">
    <source>
        <dbReference type="ARBA" id="ARBA00022723"/>
    </source>
</evidence>
<dbReference type="InterPro" id="IPR017972">
    <property type="entry name" value="Cyt_P450_CS"/>
</dbReference>
<dbReference type="InterPro" id="IPR002401">
    <property type="entry name" value="Cyt_P450_E_grp-I"/>
</dbReference>
<dbReference type="PRINTS" id="PR00385">
    <property type="entry name" value="P450"/>
</dbReference>
<keyword evidence="10" id="KW-0472">Membrane</keyword>
<dbReference type="EMBL" id="JAADJZ010000003">
    <property type="protein sequence ID" value="KAF2876693.1"/>
    <property type="molecule type" value="Genomic_DNA"/>
</dbReference>
<evidence type="ECO:0000313" key="11">
    <source>
        <dbReference type="EMBL" id="KAF2876693.1"/>
    </source>
</evidence>
<comment type="caution">
    <text evidence="11">The sequence shown here is derived from an EMBL/GenBank/DDBJ whole genome shotgun (WGS) entry which is preliminary data.</text>
</comment>
<dbReference type="PRINTS" id="PR00463">
    <property type="entry name" value="EP450I"/>
</dbReference>
<evidence type="ECO:0000256" key="5">
    <source>
        <dbReference type="ARBA" id="ARBA00023002"/>
    </source>
</evidence>
<keyword evidence="6 8" id="KW-0408">Iron</keyword>
<dbReference type="GO" id="GO:0005506">
    <property type="term" value="F:iron ion binding"/>
    <property type="evidence" value="ECO:0007669"/>
    <property type="project" value="InterPro"/>
</dbReference>
<dbReference type="OrthoDB" id="1470350at2759"/>
<keyword evidence="4 8" id="KW-0479">Metal-binding</keyword>
<reference evidence="11 12" key="1">
    <citation type="submission" date="2020-01" db="EMBL/GenBank/DDBJ databases">
        <authorList>
            <consortium name="DOE Joint Genome Institute"/>
            <person name="Haridas S."/>
            <person name="Albert R."/>
            <person name="Binder M."/>
            <person name="Bloem J."/>
            <person name="Labutti K."/>
            <person name="Salamov A."/>
            <person name="Andreopoulos B."/>
            <person name="Baker S.E."/>
            <person name="Barry K."/>
            <person name="Bills G."/>
            <person name="Bluhm B.H."/>
            <person name="Cannon C."/>
            <person name="Castanera R."/>
            <person name="Culley D.E."/>
            <person name="Daum C."/>
            <person name="Ezra D."/>
            <person name="Gonzalez J.B."/>
            <person name="Henrissat B."/>
            <person name="Kuo A."/>
            <person name="Liang C."/>
            <person name="Lipzen A."/>
            <person name="Lutzoni F."/>
            <person name="Magnuson J."/>
            <person name="Mondo S."/>
            <person name="Nolan M."/>
            <person name="Ohm R."/>
            <person name="Pangilinan J."/>
            <person name="Park H.-J.H."/>
            <person name="Ramirez L."/>
            <person name="Alfaro M."/>
            <person name="Sun H."/>
            <person name="Tritt A."/>
            <person name="Yoshinaga Y."/>
            <person name="Zwiers L.-H.L."/>
            <person name="Turgeon B.G."/>
            <person name="Goodwin S.B."/>
            <person name="Spatafora J.W."/>
            <person name="Crous P.W."/>
            <person name="Grigoriev I.V."/>
        </authorList>
    </citation>
    <scope>NUCLEOTIDE SEQUENCE [LARGE SCALE GENOMIC DNA]</scope>
    <source>
        <strain evidence="11 12">CBS 611.86</strain>
    </source>
</reference>
<feature type="transmembrane region" description="Helical" evidence="10">
    <location>
        <begin position="13"/>
        <end position="33"/>
    </location>
</feature>